<keyword evidence="2" id="KW-1133">Transmembrane helix</keyword>
<accession>A0A9N7RJN5</accession>
<feature type="compositionally biased region" description="Polar residues" evidence="1">
    <location>
        <begin position="123"/>
        <end position="132"/>
    </location>
</feature>
<sequence>SSRCGVKRYPNQWPAVSNSSSNSGHLMLDLDRFCLRTLTFRLNLEFLIFALYAIDGIIPRLLCQVVVLDIGRRRETTNSGADERRGLTAGAPPQGGGRSVMAAALSNSTFSSLSESEREENNDQMASSSLTAVATGPREGRSSVCPSTIIDAGSKLSP</sequence>
<dbReference type="AlphaFoldDB" id="A0A9N7RJN5"/>
<evidence type="ECO:0000313" key="3">
    <source>
        <dbReference type="EMBL" id="CAA0832258.1"/>
    </source>
</evidence>
<protein>
    <submittedName>
        <fullName evidence="3">Uncharacterized protein</fullName>
    </submittedName>
</protein>
<name>A0A9N7RJN5_STRHE</name>
<evidence type="ECO:0000256" key="2">
    <source>
        <dbReference type="SAM" id="Phobius"/>
    </source>
</evidence>
<evidence type="ECO:0000256" key="1">
    <source>
        <dbReference type="SAM" id="MobiDB-lite"/>
    </source>
</evidence>
<dbReference type="EMBL" id="CACSLK010027833">
    <property type="protein sequence ID" value="CAA0832258.1"/>
    <property type="molecule type" value="Genomic_DNA"/>
</dbReference>
<keyword evidence="2" id="KW-0812">Transmembrane</keyword>
<evidence type="ECO:0000313" key="4">
    <source>
        <dbReference type="Proteomes" id="UP001153555"/>
    </source>
</evidence>
<organism evidence="3 4">
    <name type="scientific">Striga hermonthica</name>
    <name type="common">Purple witchweed</name>
    <name type="synonym">Buchnera hermonthica</name>
    <dbReference type="NCBI Taxonomy" id="68872"/>
    <lineage>
        <taxon>Eukaryota</taxon>
        <taxon>Viridiplantae</taxon>
        <taxon>Streptophyta</taxon>
        <taxon>Embryophyta</taxon>
        <taxon>Tracheophyta</taxon>
        <taxon>Spermatophyta</taxon>
        <taxon>Magnoliopsida</taxon>
        <taxon>eudicotyledons</taxon>
        <taxon>Gunneridae</taxon>
        <taxon>Pentapetalae</taxon>
        <taxon>asterids</taxon>
        <taxon>lamiids</taxon>
        <taxon>Lamiales</taxon>
        <taxon>Orobanchaceae</taxon>
        <taxon>Buchnereae</taxon>
        <taxon>Striga</taxon>
    </lineage>
</organism>
<proteinExistence type="predicted"/>
<feature type="compositionally biased region" description="Basic and acidic residues" evidence="1">
    <location>
        <begin position="74"/>
        <end position="86"/>
    </location>
</feature>
<gene>
    <name evidence="3" type="ORF">SHERM_27560</name>
</gene>
<feature type="transmembrane region" description="Helical" evidence="2">
    <location>
        <begin position="46"/>
        <end position="68"/>
    </location>
</feature>
<feature type="region of interest" description="Disordered" evidence="1">
    <location>
        <begin position="74"/>
        <end position="158"/>
    </location>
</feature>
<comment type="caution">
    <text evidence="3">The sequence shown here is derived from an EMBL/GenBank/DDBJ whole genome shotgun (WGS) entry which is preliminary data.</text>
</comment>
<feature type="non-terminal residue" evidence="3">
    <location>
        <position position="158"/>
    </location>
</feature>
<dbReference type="Proteomes" id="UP001153555">
    <property type="component" value="Unassembled WGS sequence"/>
</dbReference>
<feature type="non-terminal residue" evidence="3">
    <location>
        <position position="1"/>
    </location>
</feature>
<keyword evidence="2" id="KW-0472">Membrane</keyword>
<dbReference type="OrthoDB" id="10660160at2759"/>
<keyword evidence="4" id="KW-1185">Reference proteome</keyword>
<reference evidence="3" key="1">
    <citation type="submission" date="2019-12" db="EMBL/GenBank/DDBJ databases">
        <authorList>
            <person name="Scholes J."/>
        </authorList>
    </citation>
    <scope>NUCLEOTIDE SEQUENCE</scope>
</reference>